<dbReference type="EMBL" id="MU854338">
    <property type="protein sequence ID" value="KAK4042635.1"/>
    <property type="molecule type" value="Genomic_DNA"/>
</dbReference>
<sequence length="1220" mass="130240">MASLSFIMDVTDDHHHTAGRAHLNKRERGANNLTSAGQLHEAAPPSPEAGPGHVSSPGLATTEQDINPAAPAGPTKRRGVSSRGPKSAAAASQAKIAAGTEGIATVSPSTSSSPPLSAPKTRKSARRRRSTTSNDSMDRPRYGSARSSSSMGGGLQRPMPLHSPAAEYAPKITPKTGRVSKAKKGLPVHVCDICRPPKTFTRAEHLRRHQLGHGAPQFQCPGCDRSFHRADLLARHQQKHEHDGDDMSRAGSAQQSPHPSPAALAFQAQHSPRTPAAGPAASPAATEIPPTPNAAVGTQSSFPQASNSAHGSSAAAYRAAPRATSQDFHNSYTFSPTISIVNPAQSSSYHGSLGGYQPRSGPPPPIYVVTQDLQPPSLQQTDLPGLHDPSPMPSSASDSTYSTPASDVSRNPRPWVRGHRSPYPSTTPRGLQSSGPGIEASPSLPGPLYINSSYSNHQQQPEHTFGGTIGVPSPMVYSTAGAGHHHPSLSASSSGGTIHAPQHQHSSPLSSLRGQTPPLDTSSHGADSLLVSAPRLSGHLGSMVDLDRRKGAVMESHHDLLSSEASMGLNVLGGLAVEYAAASPGDNASHSSGIVAELDLALGDGCALPGHSSMTIPLPGPVRAAIPRYLDIYWAQVDPVLPLIHRQTFEAAPEDVLKCAMAAVATQHLDNREDRTRGNQLHEFAWQEVKRIPQWSLQTMQAILLCEYFARFRGRKAVTRPSKPFESLYSRVLYQNPDILDHAMLAVEQQHLSSQDRWHSWIDIESRRRLLAACLFSDGHAAIYQQQRRAQDGEADASLQLIPLFGRSTKLWESTSAKEWDNILAANPGELQPEHVPLLEHLTHEDVARRPPIDRMIILSALAQRLPRRQRPLPATSLSANNSPAPELDPHTHHMGSQFSPDQQPTFLRHHQPHHQHHHAQPDPHLDGLYPFDAEERINALFPACPIANTYLALHHTPLRDLLAVGGDSWVFSQKVLPATSFHEHQKRLKMWVTCTTTTNGSGGSNGSGPLASLNVLRATVYASRAILGFLDREARPHQHQQHHPSSGVGSNPAAPWSADMSDYWALYVCALICWAFGHPAARGGAGGGGVDVQGQGQGQNGGGSRQRSTSSGSGRDSSPAAALLLLPNGAAAAAASRPGSGGASTAGDEEAVAWLRMVAGAGARLEDVVRARGRREAAGVVGLVRKRLESDCVGGRSRLYVDAVGVLRKVEEGVGWKWF</sequence>
<feature type="compositionally biased region" description="Low complexity" evidence="8">
    <location>
        <begin position="275"/>
        <end position="285"/>
    </location>
</feature>
<feature type="compositionally biased region" description="Polar residues" evidence="8">
    <location>
        <begin position="423"/>
        <end position="435"/>
    </location>
</feature>
<feature type="compositionally biased region" description="Low complexity" evidence="8">
    <location>
        <begin position="86"/>
        <end position="98"/>
    </location>
</feature>
<evidence type="ECO:0000256" key="2">
    <source>
        <dbReference type="ARBA" id="ARBA00022723"/>
    </source>
</evidence>
<evidence type="ECO:0000259" key="9">
    <source>
        <dbReference type="PROSITE" id="PS50157"/>
    </source>
</evidence>
<comment type="subcellular location">
    <subcellularLocation>
        <location evidence="1">Nucleus</location>
    </subcellularLocation>
</comment>
<evidence type="ECO:0000256" key="8">
    <source>
        <dbReference type="SAM" id="MobiDB-lite"/>
    </source>
</evidence>
<keyword evidence="5" id="KW-0862">Zinc</keyword>
<feature type="domain" description="C2H2-type" evidence="9">
    <location>
        <begin position="218"/>
        <end position="247"/>
    </location>
</feature>
<dbReference type="InterPro" id="IPR036236">
    <property type="entry name" value="Znf_C2H2_sf"/>
</dbReference>
<comment type="caution">
    <text evidence="10">The sequence shown here is derived from an EMBL/GenBank/DDBJ whole genome shotgun (WGS) entry which is preliminary data.</text>
</comment>
<dbReference type="PANTHER" id="PTHR40626:SF30">
    <property type="entry name" value="FINGER DOMAIN PROTEIN, PUTATIVE (AFU_ORTHOLOGUE AFUA_4G13600)-RELATED"/>
    <property type="match status" value="1"/>
</dbReference>
<dbReference type="SMART" id="SM00355">
    <property type="entry name" value="ZnF_C2H2"/>
    <property type="match status" value="2"/>
</dbReference>
<dbReference type="AlphaFoldDB" id="A0AAN6SUE0"/>
<feature type="region of interest" description="Disordered" evidence="8">
    <location>
        <begin position="869"/>
        <end position="925"/>
    </location>
</feature>
<keyword evidence="2" id="KW-0479">Metal-binding</keyword>
<dbReference type="PROSITE" id="PS50157">
    <property type="entry name" value="ZINC_FINGER_C2H2_2"/>
    <property type="match status" value="1"/>
</dbReference>
<evidence type="ECO:0000256" key="5">
    <source>
        <dbReference type="ARBA" id="ARBA00022833"/>
    </source>
</evidence>
<dbReference type="PROSITE" id="PS00028">
    <property type="entry name" value="ZINC_FINGER_C2H2_1"/>
    <property type="match status" value="1"/>
</dbReference>
<reference evidence="11" key="1">
    <citation type="journal article" date="2023" name="Mol. Phylogenet. Evol.">
        <title>Genome-scale phylogeny and comparative genomics of the fungal order Sordariales.</title>
        <authorList>
            <person name="Hensen N."/>
            <person name="Bonometti L."/>
            <person name="Westerberg I."/>
            <person name="Brannstrom I.O."/>
            <person name="Guillou S."/>
            <person name="Cros-Aarteil S."/>
            <person name="Calhoun S."/>
            <person name="Haridas S."/>
            <person name="Kuo A."/>
            <person name="Mondo S."/>
            <person name="Pangilinan J."/>
            <person name="Riley R."/>
            <person name="LaButti K."/>
            <person name="Andreopoulos B."/>
            <person name="Lipzen A."/>
            <person name="Chen C."/>
            <person name="Yan M."/>
            <person name="Daum C."/>
            <person name="Ng V."/>
            <person name="Clum A."/>
            <person name="Steindorff A."/>
            <person name="Ohm R.A."/>
            <person name="Martin F."/>
            <person name="Silar P."/>
            <person name="Natvig D.O."/>
            <person name="Lalanne C."/>
            <person name="Gautier V."/>
            <person name="Ament-Velasquez S.L."/>
            <person name="Kruys A."/>
            <person name="Hutchinson M.I."/>
            <person name="Powell A.J."/>
            <person name="Barry K."/>
            <person name="Miller A.N."/>
            <person name="Grigoriev I.V."/>
            <person name="Debuchy R."/>
            <person name="Gladieux P."/>
            <person name="Hiltunen Thoren M."/>
            <person name="Johannesson H."/>
        </authorList>
    </citation>
    <scope>NUCLEOTIDE SEQUENCE [LARGE SCALE GENOMIC DNA]</scope>
    <source>
        <strain evidence="11">CBS 284.82</strain>
    </source>
</reference>
<feature type="compositionally biased region" description="Polar residues" evidence="8">
    <location>
        <begin position="895"/>
        <end position="906"/>
    </location>
</feature>
<feature type="region of interest" description="Disordered" evidence="8">
    <location>
        <begin position="349"/>
        <end position="526"/>
    </location>
</feature>
<evidence type="ECO:0000256" key="3">
    <source>
        <dbReference type="ARBA" id="ARBA00022737"/>
    </source>
</evidence>
<dbReference type="InterPro" id="IPR051059">
    <property type="entry name" value="VerF-like"/>
</dbReference>
<dbReference type="GO" id="GO:0005634">
    <property type="term" value="C:nucleus"/>
    <property type="evidence" value="ECO:0007669"/>
    <property type="project" value="UniProtKB-SubCell"/>
</dbReference>
<feature type="region of interest" description="Disordered" evidence="8">
    <location>
        <begin position="1085"/>
        <end position="1119"/>
    </location>
</feature>
<dbReference type="CDD" id="cd12148">
    <property type="entry name" value="fungal_TF_MHR"/>
    <property type="match status" value="1"/>
</dbReference>
<feature type="compositionally biased region" description="Polar residues" evidence="8">
    <location>
        <begin position="450"/>
        <end position="462"/>
    </location>
</feature>
<evidence type="ECO:0000256" key="1">
    <source>
        <dbReference type="ARBA" id="ARBA00004123"/>
    </source>
</evidence>
<dbReference type="Gene3D" id="3.30.160.60">
    <property type="entry name" value="Classic Zinc Finger"/>
    <property type="match status" value="1"/>
</dbReference>
<feature type="region of interest" description="Disordered" evidence="8">
    <location>
        <begin position="235"/>
        <end position="318"/>
    </location>
</feature>
<proteinExistence type="predicted"/>
<feature type="compositionally biased region" description="Gly residues" evidence="8">
    <location>
        <begin position="1085"/>
        <end position="1105"/>
    </location>
</feature>
<dbReference type="SUPFAM" id="SSF57667">
    <property type="entry name" value="beta-beta-alpha zinc fingers"/>
    <property type="match status" value="1"/>
</dbReference>
<feature type="compositionally biased region" description="Low complexity" evidence="8">
    <location>
        <begin position="107"/>
        <end position="119"/>
    </location>
</feature>
<dbReference type="Pfam" id="PF00096">
    <property type="entry name" value="zf-C2H2"/>
    <property type="match status" value="1"/>
</dbReference>
<dbReference type="GO" id="GO:0000981">
    <property type="term" value="F:DNA-binding transcription factor activity, RNA polymerase II-specific"/>
    <property type="evidence" value="ECO:0007669"/>
    <property type="project" value="InterPro"/>
</dbReference>
<feature type="compositionally biased region" description="Low complexity" evidence="8">
    <location>
        <begin position="393"/>
        <end position="407"/>
    </location>
</feature>
<keyword evidence="6" id="KW-0539">Nucleus</keyword>
<name>A0AAN6SUE0_9PEZI</name>
<feature type="compositionally biased region" description="Basic residues" evidence="8">
    <location>
        <begin position="908"/>
        <end position="919"/>
    </location>
</feature>
<keyword evidence="4 7" id="KW-0863">Zinc-finger</keyword>
<protein>
    <recommendedName>
        <fullName evidence="9">C2H2-type domain-containing protein</fullName>
    </recommendedName>
</protein>
<organism evidence="10 11">
    <name type="scientific">Parachaetomium inaequale</name>
    <dbReference type="NCBI Taxonomy" id="2588326"/>
    <lineage>
        <taxon>Eukaryota</taxon>
        <taxon>Fungi</taxon>
        <taxon>Dikarya</taxon>
        <taxon>Ascomycota</taxon>
        <taxon>Pezizomycotina</taxon>
        <taxon>Sordariomycetes</taxon>
        <taxon>Sordariomycetidae</taxon>
        <taxon>Sordariales</taxon>
        <taxon>Chaetomiaceae</taxon>
        <taxon>Parachaetomium</taxon>
    </lineage>
</organism>
<dbReference type="PANTHER" id="PTHR40626">
    <property type="entry name" value="MIP31509P"/>
    <property type="match status" value="1"/>
</dbReference>
<evidence type="ECO:0000256" key="7">
    <source>
        <dbReference type="PROSITE-ProRule" id="PRU00042"/>
    </source>
</evidence>
<accession>A0AAN6SUE0</accession>
<dbReference type="InterPro" id="IPR013087">
    <property type="entry name" value="Znf_C2H2_type"/>
</dbReference>
<evidence type="ECO:0000256" key="6">
    <source>
        <dbReference type="ARBA" id="ARBA00023242"/>
    </source>
</evidence>
<keyword evidence="3" id="KW-0677">Repeat</keyword>
<feature type="compositionally biased region" description="Basic and acidic residues" evidence="8">
    <location>
        <begin position="235"/>
        <end position="248"/>
    </location>
</feature>
<dbReference type="Proteomes" id="UP001303115">
    <property type="component" value="Unassembled WGS sequence"/>
</dbReference>
<dbReference type="Pfam" id="PF04082">
    <property type="entry name" value="Fungal_trans"/>
    <property type="match status" value="1"/>
</dbReference>
<feature type="region of interest" description="Disordered" evidence="8">
    <location>
        <begin position="18"/>
        <end position="162"/>
    </location>
</feature>
<gene>
    <name evidence="10" type="ORF">C8A01DRAFT_33299</name>
</gene>
<dbReference type="InterPro" id="IPR007219">
    <property type="entry name" value="XnlR_reg_dom"/>
</dbReference>
<keyword evidence="11" id="KW-1185">Reference proteome</keyword>
<evidence type="ECO:0000313" key="11">
    <source>
        <dbReference type="Proteomes" id="UP001303115"/>
    </source>
</evidence>
<dbReference type="GO" id="GO:0006351">
    <property type="term" value="P:DNA-templated transcription"/>
    <property type="evidence" value="ECO:0007669"/>
    <property type="project" value="InterPro"/>
</dbReference>
<evidence type="ECO:0000256" key="4">
    <source>
        <dbReference type="ARBA" id="ARBA00022771"/>
    </source>
</evidence>
<dbReference type="GO" id="GO:0000785">
    <property type="term" value="C:chromatin"/>
    <property type="evidence" value="ECO:0007669"/>
    <property type="project" value="TreeGrafter"/>
</dbReference>
<dbReference type="GO" id="GO:0000978">
    <property type="term" value="F:RNA polymerase II cis-regulatory region sequence-specific DNA binding"/>
    <property type="evidence" value="ECO:0007669"/>
    <property type="project" value="InterPro"/>
</dbReference>
<evidence type="ECO:0000313" key="10">
    <source>
        <dbReference type="EMBL" id="KAK4042635.1"/>
    </source>
</evidence>
<feature type="compositionally biased region" description="Polar residues" evidence="8">
    <location>
        <begin position="503"/>
        <end position="525"/>
    </location>
</feature>
<feature type="compositionally biased region" description="Low complexity" evidence="8">
    <location>
        <begin position="1106"/>
        <end position="1119"/>
    </location>
</feature>
<feature type="compositionally biased region" description="Low complexity" evidence="8">
    <location>
        <begin position="305"/>
        <end position="318"/>
    </location>
</feature>
<feature type="compositionally biased region" description="Polar residues" evidence="8">
    <location>
        <begin position="371"/>
        <end position="382"/>
    </location>
</feature>
<feature type="compositionally biased region" description="Basic residues" evidence="8">
    <location>
        <begin position="120"/>
        <end position="130"/>
    </location>
</feature>
<dbReference type="GO" id="GO:0008270">
    <property type="term" value="F:zinc ion binding"/>
    <property type="evidence" value="ECO:0007669"/>
    <property type="project" value="UniProtKB-KW"/>
</dbReference>